<evidence type="ECO:0000256" key="8">
    <source>
        <dbReference type="SAM" id="MobiDB-lite"/>
    </source>
</evidence>
<reference evidence="10" key="1">
    <citation type="submission" date="2021-01" db="EMBL/GenBank/DDBJ databases">
        <authorList>
            <person name="Corre E."/>
            <person name="Pelletier E."/>
            <person name="Niang G."/>
            <person name="Scheremetjew M."/>
            <person name="Finn R."/>
            <person name="Kale V."/>
            <person name="Holt S."/>
            <person name="Cochrane G."/>
            <person name="Meng A."/>
            <person name="Brown T."/>
            <person name="Cohen L."/>
        </authorList>
    </citation>
    <scope>NUCLEOTIDE SEQUENCE</scope>
    <source>
        <strain evidence="10">CCMP147</strain>
    </source>
</reference>
<keyword evidence="5" id="KW-0350">Heme biosynthesis</keyword>
<dbReference type="PANTHER" id="PTHR43448:SF2">
    <property type="entry name" value="PROTOHEME IX FARNESYLTRANSFERASE, MITOCHONDRIAL"/>
    <property type="match status" value="1"/>
</dbReference>
<organism evidence="10">
    <name type="scientific">Pseudictyota dubia</name>
    <dbReference type="NCBI Taxonomy" id="2749911"/>
    <lineage>
        <taxon>Eukaryota</taxon>
        <taxon>Sar</taxon>
        <taxon>Stramenopiles</taxon>
        <taxon>Ochrophyta</taxon>
        <taxon>Bacillariophyta</taxon>
        <taxon>Mediophyceae</taxon>
        <taxon>Biddulphiophycidae</taxon>
        <taxon>Eupodiscales</taxon>
        <taxon>Odontellaceae</taxon>
        <taxon>Pseudictyota</taxon>
    </lineage>
</organism>
<dbReference type="InterPro" id="IPR006369">
    <property type="entry name" value="Protohaem_IX_farnesylTrfase"/>
</dbReference>
<dbReference type="AlphaFoldDB" id="A0A7R9YX60"/>
<dbReference type="HAMAP" id="MF_00154">
    <property type="entry name" value="CyoE_CtaB"/>
    <property type="match status" value="1"/>
</dbReference>
<keyword evidence="3 9" id="KW-0812">Transmembrane</keyword>
<gene>
    <name evidence="10" type="ORF">TDUB1175_LOCUS963</name>
</gene>
<comment type="subcellular location">
    <subcellularLocation>
        <location evidence="1">Membrane</location>
        <topology evidence="1">Multi-pass membrane protein</topology>
    </subcellularLocation>
</comment>
<dbReference type="GO" id="GO:0008495">
    <property type="term" value="F:protoheme IX farnesyltransferase activity"/>
    <property type="evidence" value="ECO:0007669"/>
    <property type="project" value="InterPro"/>
</dbReference>
<dbReference type="PANTHER" id="PTHR43448">
    <property type="entry name" value="PROTOHEME IX FARNESYLTRANSFERASE, MITOCHONDRIAL"/>
    <property type="match status" value="1"/>
</dbReference>
<name>A0A7R9YX60_9STRA</name>
<evidence type="ECO:0000256" key="6">
    <source>
        <dbReference type="ARBA" id="ARBA00023136"/>
    </source>
</evidence>
<feature type="transmembrane region" description="Helical" evidence="9">
    <location>
        <begin position="323"/>
        <end position="352"/>
    </location>
</feature>
<evidence type="ECO:0000256" key="4">
    <source>
        <dbReference type="ARBA" id="ARBA00022989"/>
    </source>
</evidence>
<proteinExistence type="inferred from homology"/>
<dbReference type="NCBIfam" id="TIGR01473">
    <property type="entry name" value="cyoE_ctaB"/>
    <property type="match status" value="1"/>
</dbReference>
<dbReference type="Pfam" id="PF01040">
    <property type="entry name" value="UbiA"/>
    <property type="match status" value="1"/>
</dbReference>
<accession>A0A7R9YX60</accession>
<dbReference type="Gene3D" id="1.10.357.140">
    <property type="entry name" value="UbiA prenyltransferase"/>
    <property type="match status" value="1"/>
</dbReference>
<keyword evidence="6 9" id="KW-0472">Membrane</keyword>
<dbReference type="EMBL" id="HBED01001896">
    <property type="protein sequence ID" value="CAD8292350.1"/>
    <property type="molecule type" value="Transcribed_RNA"/>
</dbReference>
<dbReference type="GO" id="GO:0016020">
    <property type="term" value="C:membrane"/>
    <property type="evidence" value="ECO:0007669"/>
    <property type="project" value="UniProtKB-SubCell"/>
</dbReference>
<feature type="transmembrane region" description="Helical" evidence="9">
    <location>
        <begin position="241"/>
        <end position="260"/>
    </location>
</feature>
<dbReference type="GO" id="GO:0006784">
    <property type="term" value="P:heme A biosynthetic process"/>
    <property type="evidence" value="ECO:0007669"/>
    <property type="project" value="TreeGrafter"/>
</dbReference>
<keyword evidence="2" id="KW-0808">Transferase</keyword>
<feature type="transmembrane region" description="Helical" evidence="9">
    <location>
        <begin position="272"/>
        <end position="291"/>
    </location>
</feature>
<protein>
    <recommendedName>
        <fullName evidence="7">Heme O synthase</fullName>
    </recommendedName>
</protein>
<evidence type="ECO:0000256" key="3">
    <source>
        <dbReference type="ARBA" id="ARBA00022692"/>
    </source>
</evidence>
<evidence type="ECO:0000256" key="5">
    <source>
        <dbReference type="ARBA" id="ARBA00023133"/>
    </source>
</evidence>
<evidence type="ECO:0000256" key="2">
    <source>
        <dbReference type="ARBA" id="ARBA00022679"/>
    </source>
</evidence>
<evidence type="ECO:0000256" key="7">
    <source>
        <dbReference type="ARBA" id="ARBA00030253"/>
    </source>
</evidence>
<feature type="region of interest" description="Disordered" evidence="8">
    <location>
        <begin position="62"/>
        <end position="82"/>
    </location>
</feature>
<evidence type="ECO:0000313" key="10">
    <source>
        <dbReference type="EMBL" id="CAD8292350.1"/>
    </source>
</evidence>
<evidence type="ECO:0000256" key="9">
    <source>
        <dbReference type="SAM" id="Phobius"/>
    </source>
</evidence>
<dbReference type="InterPro" id="IPR044878">
    <property type="entry name" value="UbiA_sf"/>
</dbReference>
<feature type="transmembrane region" description="Helical" evidence="9">
    <location>
        <begin position="183"/>
        <end position="209"/>
    </location>
</feature>
<dbReference type="FunFam" id="1.10.357.140:FF:000006">
    <property type="entry name" value="Protoheme IX farnesyltransferase, mitochondrial"/>
    <property type="match status" value="1"/>
</dbReference>
<dbReference type="CDD" id="cd13957">
    <property type="entry name" value="PT_UbiA_Cox10"/>
    <property type="match status" value="1"/>
</dbReference>
<dbReference type="InterPro" id="IPR000537">
    <property type="entry name" value="UbiA_prenyltransferase"/>
</dbReference>
<keyword evidence="4 9" id="KW-1133">Transmembrane helix</keyword>
<sequence length="477" mass="50173">MTVLHFARSSAFPTAHVGILSVVSRRGGYQVCSGIRRCCRPLGSFAATPLCGDAPKGSVTPTATDITKNGAPTSPPSSAPLSTDAHLGSIDVLAPEASIPNTTTSTASDFAKAVPELSKAKLSALVVSTSTAGFLAAGGPISYPTLAACAVGTALCSSSASTFNQIFEVERDRRMKRTRNRPLVKGVVSPGSAAALATASGVGGGVILLAGTDPVTAALGVANIGLYAGAYTALKTKSEINTWVGAVVGAVPPVMGWTAATGGSLLDLEAAFLGGTLFLWQFPHFFALSWMHRVDYARGGFQMVPVNDPDGDRTADLISRYTWYLSAIPLASSALSVTSSMFAVEGVALNAYALYVAKRFDRDRSNANARKVFLTSLWYLPCLMTLFILHSRKWREEEEATDESKVDIQAWLRKGASDLRHFGRKHCVHEVVVARDEVGSEDKCPIALGKSKAKEASSKGADVASVVVANTNLEVKK</sequence>
<dbReference type="GO" id="GO:0005739">
    <property type="term" value="C:mitochondrion"/>
    <property type="evidence" value="ECO:0007669"/>
    <property type="project" value="TreeGrafter"/>
</dbReference>
<feature type="transmembrane region" description="Helical" evidence="9">
    <location>
        <begin position="215"/>
        <end position="234"/>
    </location>
</feature>
<feature type="transmembrane region" description="Helical" evidence="9">
    <location>
        <begin position="372"/>
        <end position="389"/>
    </location>
</feature>
<evidence type="ECO:0000256" key="1">
    <source>
        <dbReference type="ARBA" id="ARBA00004141"/>
    </source>
</evidence>